<dbReference type="EMBL" id="JACXTD010000005">
    <property type="protein sequence ID" value="MBD3702809.1"/>
    <property type="molecule type" value="Genomic_DNA"/>
</dbReference>
<dbReference type="RefSeq" id="WP_004026416.1">
    <property type="nucleotide sequence ID" value="NC_016980.1"/>
</dbReference>
<dbReference type="EMBL" id="JACXTN010000008">
    <property type="protein sequence ID" value="MBD3710098.1"/>
    <property type="molecule type" value="Genomic_DNA"/>
</dbReference>
<reference evidence="1" key="3">
    <citation type="submission" date="2017-05" db="EMBL/GenBank/DDBJ databases">
        <authorList>
            <person name="Song R."/>
            <person name="Chenine A.L."/>
            <person name="Ruprecht R.M."/>
        </authorList>
    </citation>
    <scope>NUCLEOTIDE SEQUENCE</scope>
    <source>
        <strain evidence="1">A64477</strain>
        <plasmid evidence="1">pKP64477b</plasmid>
    </source>
</reference>
<evidence type="ECO:0000313" key="17">
    <source>
        <dbReference type="Proteomes" id="UP000275975"/>
    </source>
</evidence>
<dbReference type="PATRIC" id="fig|573.1358.peg.5651"/>
<dbReference type="Proteomes" id="UP000631473">
    <property type="component" value="Unassembled WGS sequence"/>
</dbReference>
<reference evidence="3" key="8">
    <citation type="submission" date="2020-07" db="EMBL/GenBank/DDBJ databases">
        <title>Clinical and genomic characterization of carbapenemase-producing Enterobacterales causing secondary infections during the COVID-19 crisis at a New York City hospital.</title>
        <authorList>
            <person name="Gomez-Simmonds A."/>
            <person name="Annavajhala M.K."/>
            <person name="Uhlemann A.-C."/>
        </authorList>
    </citation>
    <scope>NUCLEOTIDE SEQUENCE</scope>
    <source>
        <strain evidence="8">KP1827</strain>
        <strain evidence="9">KP1828</strain>
        <strain evidence="4">NK1590</strain>
        <strain evidence="6">NK1593</strain>
        <strain evidence="5">NK1596</strain>
        <strain evidence="3">NK1597</strain>
        <strain evidence="7">NK1677</strain>
    </source>
</reference>
<reference evidence="12 18" key="5">
    <citation type="submission" date="2018-10" db="EMBL/GenBank/DDBJ databases">
        <authorList>
            <person name="Vanduin D."/>
            <person name="Fouts D."/>
            <person name="Wright M."/>
            <person name="Sutton G."/>
            <person name="Nguyen K."/>
            <person name="Kreiswirth B."/>
            <person name="Chen L."/>
            <person name="Rojas L."/>
            <person name="Hujer A."/>
            <person name="Hujer K."/>
            <person name="Bonomo R."/>
            <person name="Adams M."/>
        </authorList>
    </citation>
    <scope>NUCLEOTIDE SEQUENCE [LARGE SCALE GENOMIC DNA]</scope>
    <source>
        <strain evidence="12 18">CRK0165</strain>
    </source>
</reference>
<evidence type="ECO:0000313" key="1">
    <source>
        <dbReference type="EMBL" id="ASF81457.1"/>
    </source>
</evidence>
<dbReference type="Proteomes" id="UP000616340">
    <property type="component" value="Unassembled WGS sequence"/>
</dbReference>
<evidence type="ECO:0000313" key="2">
    <source>
        <dbReference type="EMBL" id="CDM79628.1"/>
    </source>
</evidence>
<evidence type="ECO:0000313" key="5">
    <source>
        <dbReference type="EMBL" id="MBD3704950.1"/>
    </source>
</evidence>
<evidence type="ECO:0000313" key="7">
    <source>
        <dbReference type="EMBL" id="MBD3710098.1"/>
    </source>
</evidence>
<dbReference type="Proteomes" id="UP000259497">
    <property type="component" value="Unassembled WGS sequence"/>
</dbReference>
<dbReference type="AlphaFoldDB" id="A0A024HVC2"/>
<dbReference type="EMBL" id="JACXTE010000005">
    <property type="protein sequence ID" value="MBD3708768.1"/>
    <property type="molecule type" value="Genomic_DNA"/>
</dbReference>
<organism evidence="2">
    <name type="scientific">Klebsiella pneumoniae</name>
    <dbReference type="NCBI Taxonomy" id="573"/>
    <lineage>
        <taxon>Bacteria</taxon>
        <taxon>Pseudomonadati</taxon>
        <taxon>Pseudomonadota</taxon>
        <taxon>Gammaproteobacteria</taxon>
        <taxon>Enterobacterales</taxon>
        <taxon>Enterobacteriaceae</taxon>
        <taxon>Klebsiella/Raoultella group</taxon>
        <taxon>Klebsiella</taxon>
        <taxon>Klebsiella pneumoniae complex</taxon>
    </lineage>
</organism>
<reference evidence="10" key="9">
    <citation type="submission" date="2021-03" db="EMBL/GenBank/DDBJ databases">
        <title>Molecular epidemiology and mechanisms of colistin and carbapenem resistance in Enterobacteriaceae from clinical isolates, the environment and porcine samples in Pretoria, South Africa.</title>
        <authorList>
            <person name="Bogoshi D."/>
            <person name="Mbelle N.M."/>
            <person name="Naidoo V."/>
            <person name="Osei Sekyere J."/>
        </authorList>
    </citation>
    <scope>NUCLEOTIDE SEQUENCE</scope>
    <source>
        <strain evidence="10">C034</strain>
    </source>
</reference>
<dbReference type="EMBL" id="JACXSX010000007">
    <property type="protein sequence ID" value="MBD3744490.1"/>
    <property type="molecule type" value="Genomic_DNA"/>
</dbReference>
<dbReference type="EMBL" id="UIXM01000017">
    <property type="protein sequence ID" value="SVS28587.1"/>
    <property type="molecule type" value="Genomic_DNA"/>
</dbReference>
<evidence type="ECO:0000313" key="18">
    <source>
        <dbReference type="Proteomes" id="UP000283322"/>
    </source>
</evidence>
<dbReference type="EMBL" id="MPYG04000154">
    <property type="protein sequence ID" value="ROG91872.1"/>
    <property type="molecule type" value="Genomic_DNA"/>
</dbReference>
<dbReference type="Proteomes" id="UP000639195">
    <property type="component" value="Unassembled WGS sequence"/>
</dbReference>
<dbReference type="Proteomes" id="UP000657739">
    <property type="component" value="Unassembled WGS sequence"/>
</dbReference>
<keyword evidence="2" id="KW-0614">Plasmid</keyword>
<dbReference type="EMBL" id="JACXTH010000004">
    <property type="protein sequence ID" value="MBD3704950.1"/>
    <property type="molecule type" value="Genomic_DNA"/>
</dbReference>
<dbReference type="EMBL" id="JACXTI010000005">
    <property type="protein sequence ID" value="MBD3701551.1"/>
    <property type="molecule type" value="Genomic_DNA"/>
</dbReference>
<dbReference type="EMBL" id="MF150122">
    <property type="protein sequence ID" value="ASF81457.1"/>
    <property type="molecule type" value="Genomic_DNA"/>
</dbReference>
<dbReference type="KEGG" id="kpx:PMK1_ndm00098"/>
<evidence type="ECO:0000313" key="12">
    <source>
        <dbReference type="EMBL" id="ROG91872.1"/>
    </source>
</evidence>
<proteinExistence type="predicted"/>
<dbReference type="EMBL" id="NDBK01000067">
    <property type="protein sequence ID" value="OVF70703.1"/>
    <property type="molecule type" value="Genomic_DNA"/>
</dbReference>
<geneLocation type="plasmid" evidence="2">
    <name>pENVA</name>
</geneLocation>
<accession>A0A024HVC2</accession>
<reference evidence="14 16" key="4">
    <citation type="submission" date="2018-08" db="EMBL/GenBank/DDBJ databases">
        <authorList>
            <consortium name="Pathogen Informatics"/>
        </authorList>
    </citation>
    <scope>NUCLEOTIDE SEQUENCE [LARGE SCALE GENOMIC DNA]</scope>
    <source>
        <strain evidence="14 16">EuSCAPE_GR114</strain>
    </source>
</reference>
<evidence type="ECO:0000313" key="3">
    <source>
        <dbReference type="EMBL" id="MBD3701551.1"/>
    </source>
</evidence>
<evidence type="ECO:0000313" key="4">
    <source>
        <dbReference type="EMBL" id="MBD3702809.1"/>
    </source>
</evidence>
<reference evidence="13" key="6">
    <citation type="submission" date="2018-10" db="EMBL/GenBank/DDBJ databases">
        <authorList>
            <person name="Fan Y."/>
            <person name="Timp W."/>
            <person name="Bergman Y."/>
            <person name="Tamma P."/>
            <person name="Simner P."/>
        </authorList>
    </citation>
    <scope>NUCLEOTIDE SEQUENCE</scope>
    <source>
        <strain evidence="13">KLPN_104</strain>
    </source>
</reference>
<dbReference type="EMBL" id="JACXSW010000002">
    <property type="protein sequence ID" value="MBD3715558.1"/>
    <property type="molecule type" value="Genomic_DNA"/>
</dbReference>
<evidence type="ECO:0000313" key="13">
    <source>
        <dbReference type="EMBL" id="RRE94462.1"/>
    </source>
</evidence>
<dbReference type="EMBL" id="HG918041">
    <property type="protein sequence ID" value="CDM79628.1"/>
    <property type="molecule type" value="Genomic_DNA"/>
</dbReference>
<dbReference type="Proteomes" id="UP000196447">
    <property type="component" value="Unassembled WGS sequence"/>
</dbReference>
<gene>
    <name evidence="11" type="ORF">B5L96_15045</name>
    <name evidence="12" type="ORF">BL124_00021895</name>
    <name evidence="13" type="ORF">EAO17_29975</name>
    <name evidence="8" type="ORF">IE979_00970</name>
    <name evidence="9" type="ORF">IE980_29985</name>
    <name evidence="4" type="ORF">IE986_29860</name>
    <name evidence="6" type="ORF">IE987_29790</name>
    <name evidence="5" type="ORF">IE990_28260</name>
    <name evidence="3" type="ORF">IE991_29420</name>
    <name evidence="7" type="ORF">IE996_32075</name>
    <name evidence="10" type="ORF">J4734_27040</name>
    <name evidence="1" type="ORF">KP64477b_00129</name>
    <name evidence="2" type="ORF">PENVA_0012</name>
    <name evidence="14" type="ORF">SAMEA3649733_04331</name>
</gene>
<dbReference type="Proteomes" id="UP000283322">
    <property type="component" value="Unassembled WGS sequence"/>
</dbReference>
<dbReference type="EMBL" id="RDAM01000003">
    <property type="protein sequence ID" value="RRE94462.1"/>
    <property type="molecule type" value="Genomic_DNA"/>
</dbReference>
<reference evidence="2" key="1">
    <citation type="journal article" date="2014" name="Antimicrob. Agents Chemother.">
        <title>IncH-Type Plasmid Harboring blaCTX-M-15, blaDHA-1, and qnrB4 Genes Recovered from Animal Isolates.</title>
        <authorList>
            <person name="Schluter A."/>
            <person name="Nordmann P."/>
            <person name="Bonnin R.A."/>
            <person name="Millemann Y."/>
            <person name="Eikmeyer F.G."/>
            <person name="Wibberg D."/>
            <person name="Puhler A."/>
            <person name="Poirel L."/>
        </authorList>
    </citation>
    <scope>NUCLEOTIDE SEQUENCE [LARGE SCALE GENOMIC DNA]</scope>
    <source>
        <strain evidence="2">Kp15</strain>
        <plasmid evidence="2">pENVA</plasmid>
    </source>
</reference>
<dbReference type="Proteomes" id="UP000664620">
    <property type="component" value="Unassembled WGS sequence"/>
</dbReference>
<name>A0A024HVC2_KLEPN</name>
<sequence length="104" mass="11766">MGIENGNSSVQQDVPATDNDVRHEVIVTGCVTKYGRGIHFCNDELLSGANHNLWFPLSSEEDWFSGIERVLMMNGLAENVVKLSPLNDGKDYHDWKVTYNRRNV</sequence>
<evidence type="ECO:0000313" key="6">
    <source>
        <dbReference type="EMBL" id="MBD3708768.1"/>
    </source>
</evidence>
<evidence type="ECO:0000313" key="8">
    <source>
        <dbReference type="EMBL" id="MBD3715558.1"/>
    </source>
</evidence>
<reference evidence="13 17" key="7">
    <citation type="journal article" date="2019" name="Antimicrob. Agents Chemother.">
        <title>Applying Rapid Whole Genome Sequencing to Predict Phenotypic Antimicrobial Susceptibility Testing Results Among Carbapenem-Resistant Klebsiella pneumoniae Clinical Isolates.</title>
        <authorList>
            <person name="Tamma P.D."/>
            <person name="Fan Y."/>
            <person name="Bergman Y."/>
            <person name="Pertea G."/>
            <person name="Kazmi A."/>
            <person name="Lewis S."/>
            <person name="Carroll K.C."/>
            <person name="Schatz M.C."/>
            <person name="Timp W."/>
            <person name="Simner P.J."/>
        </authorList>
    </citation>
    <scope>NUCLEOTIDE SEQUENCE [LARGE SCALE GENOMIC DNA]</scope>
    <source>
        <strain evidence="13 17">KLPN_104</strain>
    </source>
</reference>
<reference evidence="11 15" key="2">
    <citation type="submission" date="2017-03" db="EMBL/GenBank/DDBJ databases">
        <authorList>
            <person name="Fouts D."/>
            <person name="Stalin M.J."/>
            <person name="Chen L."/>
            <person name="Wright M."/>
            <person name="Sutton G."/>
            <person name="Nguyen K."/>
            <person name="Vanduin D."/>
            <person name="Rojas L."/>
            <person name="Hujer A."/>
            <person name="Hujer K."/>
            <person name="Bonomo R."/>
            <person name="Kreiswirth B."/>
            <person name="Adams M."/>
        </authorList>
    </citation>
    <scope>NUCLEOTIDE SEQUENCE [LARGE SCALE GENOMIC DNA]</scope>
    <source>
        <strain evidence="11 15">39383</strain>
    </source>
</reference>
<evidence type="ECO:0000313" key="15">
    <source>
        <dbReference type="Proteomes" id="UP000196447"/>
    </source>
</evidence>
<dbReference type="Proteomes" id="UP000655796">
    <property type="component" value="Unassembled WGS sequence"/>
</dbReference>
<dbReference type="Proteomes" id="UP000652007">
    <property type="component" value="Unassembled WGS sequence"/>
</dbReference>
<evidence type="ECO:0000313" key="14">
    <source>
        <dbReference type="EMBL" id="SVS28587.1"/>
    </source>
</evidence>
<evidence type="ECO:0000313" key="10">
    <source>
        <dbReference type="EMBL" id="MBO2029685.1"/>
    </source>
</evidence>
<dbReference type="EMBL" id="JAGETO010000242">
    <property type="protein sequence ID" value="MBO2029685.1"/>
    <property type="molecule type" value="Genomic_DNA"/>
</dbReference>
<dbReference type="Proteomes" id="UP000275975">
    <property type="component" value="Unassembled WGS sequence"/>
</dbReference>
<evidence type="ECO:0000313" key="9">
    <source>
        <dbReference type="EMBL" id="MBD3744490.1"/>
    </source>
</evidence>
<evidence type="ECO:0000313" key="16">
    <source>
        <dbReference type="Proteomes" id="UP000259497"/>
    </source>
</evidence>
<dbReference type="Proteomes" id="UP000623974">
    <property type="component" value="Unassembled WGS sequence"/>
</dbReference>
<evidence type="ECO:0000313" key="11">
    <source>
        <dbReference type="EMBL" id="OVF70703.1"/>
    </source>
</evidence>
<protein>
    <submittedName>
        <fullName evidence="2">Uncharacterized protein</fullName>
    </submittedName>
</protein>
<geneLocation type="plasmid" evidence="1">
    <name>pKP64477b</name>
</geneLocation>